<keyword evidence="5" id="KW-1185">Reference proteome</keyword>
<dbReference type="PANTHER" id="PTHR30349">
    <property type="entry name" value="PHAGE INTEGRASE-RELATED"/>
    <property type="match status" value="1"/>
</dbReference>
<dbReference type="PANTHER" id="PTHR30349:SF64">
    <property type="entry name" value="PROPHAGE INTEGRASE INTD-RELATED"/>
    <property type="match status" value="1"/>
</dbReference>
<dbReference type="InterPro" id="IPR011010">
    <property type="entry name" value="DNA_brk_join_enz"/>
</dbReference>
<organism evidence="4 5">
    <name type="scientific">Urbifossiella limnaea</name>
    <dbReference type="NCBI Taxonomy" id="2528023"/>
    <lineage>
        <taxon>Bacteria</taxon>
        <taxon>Pseudomonadati</taxon>
        <taxon>Planctomycetota</taxon>
        <taxon>Planctomycetia</taxon>
        <taxon>Gemmatales</taxon>
        <taxon>Gemmataceae</taxon>
        <taxon>Urbifossiella</taxon>
    </lineage>
</organism>
<evidence type="ECO:0008006" key="6">
    <source>
        <dbReference type="Google" id="ProtNLM"/>
    </source>
</evidence>
<evidence type="ECO:0000313" key="5">
    <source>
        <dbReference type="Proteomes" id="UP000319576"/>
    </source>
</evidence>
<evidence type="ECO:0000256" key="3">
    <source>
        <dbReference type="SAM" id="MobiDB-lite"/>
    </source>
</evidence>
<dbReference type="InterPro" id="IPR013762">
    <property type="entry name" value="Integrase-like_cat_sf"/>
</dbReference>
<dbReference type="KEGG" id="uli:ETAA1_24990"/>
<feature type="region of interest" description="Disordered" evidence="3">
    <location>
        <begin position="151"/>
        <end position="173"/>
    </location>
</feature>
<proteinExistence type="predicted"/>
<dbReference type="GO" id="GO:0003677">
    <property type="term" value="F:DNA binding"/>
    <property type="evidence" value="ECO:0007669"/>
    <property type="project" value="UniProtKB-KW"/>
</dbReference>
<evidence type="ECO:0000256" key="1">
    <source>
        <dbReference type="ARBA" id="ARBA00023125"/>
    </source>
</evidence>
<protein>
    <recommendedName>
        <fullName evidence="6">Site-specific integrase</fullName>
    </recommendedName>
</protein>
<accession>A0A517XSQ8</accession>
<keyword evidence="2" id="KW-0233">DNA recombination</keyword>
<dbReference type="GO" id="GO:0006310">
    <property type="term" value="P:DNA recombination"/>
    <property type="evidence" value="ECO:0007669"/>
    <property type="project" value="UniProtKB-KW"/>
</dbReference>
<evidence type="ECO:0000313" key="4">
    <source>
        <dbReference type="EMBL" id="QDU20544.1"/>
    </source>
</evidence>
<dbReference type="Gene3D" id="1.10.443.10">
    <property type="entry name" value="Intergrase catalytic core"/>
    <property type="match status" value="1"/>
</dbReference>
<gene>
    <name evidence="4" type="ORF">ETAA1_24990</name>
</gene>
<dbReference type="InterPro" id="IPR050090">
    <property type="entry name" value="Tyrosine_recombinase_XerCD"/>
</dbReference>
<name>A0A517XSQ8_9BACT</name>
<reference evidence="4 5" key="1">
    <citation type="submission" date="2019-02" db="EMBL/GenBank/DDBJ databases">
        <title>Deep-cultivation of Planctomycetes and their phenomic and genomic characterization uncovers novel biology.</title>
        <authorList>
            <person name="Wiegand S."/>
            <person name="Jogler M."/>
            <person name="Boedeker C."/>
            <person name="Pinto D."/>
            <person name="Vollmers J."/>
            <person name="Rivas-Marin E."/>
            <person name="Kohn T."/>
            <person name="Peeters S.H."/>
            <person name="Heuer A."/>
            <person name="Rast P."/>
            <person name="Oberbeckmann S."/>
            <person name="Bunk B."/>
            <person name="Jeske O."/>
            <person name="Meyerdierks A."/>
            <person name="Storesund J.E."/>
            <person name="Kallscheuer N."/>
            <person name="Luecker S."/>
            <person name="Lage O.M."/>
            <person name="Pohl T."/>
            <person name="Merkel B.J."/>
            <person name="Hornburger P."/>
            <person name="Mueller R.-W."/>
            <person name="Bruemmer F."/>
            <person name="Labrenz M."/>
            <person name="Spormann A.M."/>
            <person name="Op den Camp H."/>
            <person name="Overmann J."/>
            <person name="Amann R."/>
            <person name="Jetten M.S.M."/>
            <person name="Mascher T."/>
            <person name="Medema M.H."/>
            <person name="Devos D.P."/>
            <person name="Kaster A.-K."/>
            <person name="Ovreas L."/>
            <person name="Rohde M."/>
            <person name="Galperin M.Y."/>
            <person name="Jogler C."/>
        </authorList>
    </citation>
    <scope>NUCLEOTIDE SEQUENCE [LARGE SCALE GENOMIC DNA]</scope>
    <source>
        <strain evidence="4 5">ETA_A1</strain>
    </source>
</reference>
<dbReference type="AlphaFoldDB" id="A0A517XSQ8"/>
<evidence type="ECO:0000256" key="2">
    <source>
        <dbReference type="ARBA" id="ARBA00023172"/>
    </source>
</evidence>
<dbReference type="InterPro" id="IPR010998">
    <property type="entry name" value="Integrase_recombinase_N"/>
</dbReference>
<dbReference type="Proteomes" id="UP000319576">
    <property type="component" value="Chromosome"/>
</dbReference>
<dbReference type="EMBL" id="CP036273">
    <property type="protein sequence ID" value="QDU20544.1"/>
    <property type="molecule type" value="Genomic_DNA"/>
</dbReference>
<dbReference type="GO" id="GO:0015074">
    <property type="term" value="P:DNA integration"/>
    <property type="evidence" value="ECO:0007669"/>
    <property type="project" value="InterPro"/>
</dbReference>
<keyword evidence="1" id="KW-0238">DNA-binding</keyword>
<dbReference type="SUPFAM" id="SSF56349">
    <property type="entry name" value="DNA breaking-rejoining enzymes"/>
    <property type="match status" value="1"/>
</dbReference>
<sequence>MAHIQKIAIVRWVVSVPGGKGKKKFKRGTKETPGAVAQQTETKKYYLFDGGKRLRALYTDKKASEQALADYERAKARGEVGMVDEFSAHSQTPSQQMVDRYVVHFRTQPGNDKYKDETVRILHEVVNACAPNKLSGLTAERVQQYLAALKKKPTKSHPDPGPAAPNTKKKHHSAVSGFTRWLFENGYARENVMLRVPVPKGGTQQKDKFRSLRLKELKRLFKVALTRWVEEALTVRNGPRKGKQEKKVRPEVLDEARLRGRGRALVYRTAALTGLRRSELAKVRLRYLRKPRKLPFPIFDLPGSVTKNKKPARLWVLPRLAMRLRQWAKETGRGPDDLLFDVPGIAVFHADREAAGIPLLTERGKASFHSLRSAGNVLLRKAEVPVTTRRLFMRHSDLKLTDATYDDASLLDMKDIVPKLEKYKLA</sequence>
<dbReference type="Gene3D" id="1.10.150.130">
    <property type="match status" value="1"/>
</dbReference>